<organism evidence="2">
    <name type="scientific">viral metagenome</name>
    <dbReference type="NCBI Taxonomy" id="1070528"/>
    <lineage>
        <taxon>unclassified sequences</taxon>
        <taxon>metagenomes</taxon>
        <taxon>organismal metagenomes</taxon>
    </lineage>
</organism>
<dbReference type="InterPro" id="IPR018200">
    <property type="entry name" value="USP_CS"/>
</dbReference>
<sequence length="359" mass="41465">MDYYLATYIMTEQKALGGIVNMGLTCYANVILQAFRHCEKIPWIFTEGRYTTLFEKEPTKKRSEQQDICKSFANVMQLLETCKKGEIVRPADFWSKFRKYIKGTAYEDLLQIKSHDSNEFYVVILDILHEAISQKVDMQVTRPEPVTEADKHCVQALEVWRGQFHNTYSPLIDLFNGLMHKTTQCTNCLNKSHRWETFTDLKAVVPTSAETPPSILEMIQKNFEEEIIDDYDCEHCRPHKQRATSRSRIWRLPLYLIVNLKRFGNDGQRINTPIASLPNDGVSPISFQPLFSEESPEPPESMSYKLHSTIDHHGSSTGGHYTAQCSKGDSWYIYDDNDVIPIPKPVFGRSTYMVWLSRA</sequence>
<dbReference type="InterPro" id="IPR038765">
    <property type="entry name" value="Papain-like_cys_pep_sf"/>
</dbReference>
<accession>A0A6C0DCR2</accession>
<dbReference type="CDD" id="cd02257">
    <property type="entry name" value="Peptidase_C19"/>
    <property type="match status" value="1"/>
</dbReference>
<dbReference type="GO" id="GO:0016579">
    <property type="term" value="P:protein deubiquitination"/>
    <property type="evidence" value="ECO:0007669"/>
    <property type="project" value="InterPro"/>
</dbReference>
<dbReference type="PANTHER" id="PTHR21646:SF23">
    <property type="entry name" value="UBIQUITIN CARBOXYL-TERMINAL HYDROLASE USP2"/>
    <property type="match status" value="1"/>
</dbReference>
<dbReference type="Gene3D" id="3.90.70.10">
    <property type="entry name" value="Cysteine proteinases"/>
    <property type="match status" value="1"/>
</dbReference>
<dbReference type="SUPFAM" id="SSF54001">
    <property type="entry name" value="Cysteine proteinases"/>
    <property type="match status" value="1"/>
</dbReference>
<dbReference type="InterPro" id="IPR050185">
    <property type="entry name" value="Ub_carboxyl-term_hydrolase"/>
</dbReference>
<dbReference type="PROSITE" id="PS00973">
    <property type="entry name" value="USP_2"/>
    <property type="match status" value="1"/>
</dbReference>
<dbReference type="EMBL" id="MN739580">
    <property type="protein sequence ID" value="QHT14203.1"/>
    <property type="molecule type" value="Genomic_DNA"/>
</dbReference>
<evidence type="ECO:0000313" key="2">
    <source>
        <dbReference type="EMBL" id="QHT14203.1"/>
    </source>
</evidence>
<feature type="domain" description="USP" evidence="1">
    <location>
        <begin position="17"/>
        <end position="359"/>
    </location>
</feature>
<dbReference type="Pfam" id="PF00443">
    <property type="entry name" value="UCH"/>
    <property type="match status" value="1"/>
</dbReference>
<dbReference type="PANTHER" id="PTHR21646">
    <property type="entry name" value="UBIQUITIN CARBOXYL-TERMINAL HYDROLASE"/>
    <property type="match status" value="1"/>
</dbReference>
<dbReference type="GO" id="GO:0004843">
    <property type="term" value="F:cysteine-type deubiquitinase activity"/>
    <property type="evidence" value="ECO:0007669"/>
    <property type="project" value="InterPro"/>
</dbReference>
<dbReference type="AlphaFoldDB" id="A0A6C0DCR2"/>
<protein>
    <recommendedName>
        <fullName evidence="1">USP domain-containing protein</fullName>
    </recommendedName>
</protein>
<name>A0A6C0DCR2_9ZZZZ</name>
<dbReference type="InterPro" id="IPR028889">
    <property type="entry name" value="USP"/>
</dbReference>
<dbReference type="InterPro" id="IPR001394">
    <property type="entry name" value="Peptidase_C19_UCH"/>
</dbReference>
<proteinExistence type="predicted"/>
<reference evidence="2" key="1">
    <citation type="journal article" date="2020" name="Nature">
        <title>Giant virus diversity and host interactions through global metagenomics.</title>
        <authorList>
            <person name="Schulz F."/>
            <person name="Roux S."/>
            <person name="Paez-Espino D."/>
            <person name="Jungbluth S."/>
            <person name="Walsh D.A."/>
            <person name="Denef V.J."/>
            <person name="McMahon K.D."/>
            <person name="Konstantinidis K.T."/>
            <person name="Eloe-Fadrosh E.A."/>
            <person name="Kyrpides N.C."/>
            <person name="Woyke T."/>
        </authorList>
    </citation>
    <scope>NUCLEOTIDE SEQUENCE</scope>
    <source>
        <strain evidence="2">GVMAG-M-3300023174-137</strain>
    </source>
</reference>
<dbReference type="PROSITE" id="PS50235">
    <property type="entry name" value="USP_3"/>
    <property type="match status" value="1"/>
</dbReference>
<evidence type="ECO:0000259" key="1">
    <source>
        <dbReference type="PROSITE" id="PS50235"/>
    </source>
</evidence>